<keyword evidence="5" id="KW-0597">Phosphoprotein</keyword>
<dbReference type="Pfam" id="PF00512">
    <property type="entry name" value="HisKA"/>
    <property type="match status" value="1"/>
</dbReference>
<evidence type="ECO:0000256" key="7">
    <source>
        <dbReference type="ARBA" id="ARBA00022741"/>
    </source>
</evidence>
<dbReference type="SMART" id="SM00387">
    <property type="entry name" value="HATPase_c"/>
    <property type="match status" value="1"/>
</dbReference>
<keyword evidence="4" id="KW-1003">Cell membrane</keyword>
<dbReference type="CDD" id="cd00075">
    <property type="entry name" value="HATPase"/>
    <property type="match status" value="1"/>
</dbReference>
<evidence type="ECO:0000256" key="3">
    <source>
        <dbReference type="ARBA" id="ARBA00012438"/>
    </source>
</evidence>
<dbReference type="Gene3D" id="3.30.565.10">
    <property type="entry name" value="Histidine kinase-like ATPase, C-terminal domain"/>
    <property type="match status" value="1"/>
</dbReference>
<organism evidence="12">
    <name type="scientific">Acidicaldus sp</name>
    <dbReference type="NCBI Taxonomy" id="1872105"/>
    <lineage>
        <taxon>Bacteria</taxon>
        <taxon>Pseudomonadati</taxon>
        <taxon>Pseudomonadota</taxon>
        <taxon>Alphaproteobacteria</taxon>
        <taxon>Acetobacterales</taxon>
        <taxon>Acetobacteraceae</taxon>
        <taxon>Acidicaldus</taxon>
    </lineage>
</organism>
<dbReference type="AlphaFoldDB" id="A0A8J4M677"/>
<name>A0A8J4M677_9PROT</name>
<keyword evidence="7" id="KW-0547">Nucleotide-binding</keyword>
<dbReference type="SMART" id="SM00388">
    <property type="entry name" value="HisKA"/>
    <property type="match status" value="1"/>
</dbReference>
<keyword evidence="10" id="KW-0472">Membrane</keyword>
<comment type="subcellular location">
    <subcellularLocation>
        <location evidence="2">Cell membrane</location>
        <topology evidence="2">Multi-pass membrane protein</topology>
    </subcellularLocation>
</comment>
<comment type="caution">
    <text evidence="12">The sequence shown here is derived from an EMBL/GenBank/DDBJ whole genome shotgun (WGS) entry which is preliminary data.</text>
</comment>
<evidence type="ECO:0000259" key="11">
    <source>
        <dbReference type="PROSITE" id="PS50109"/>
    </source>
</evidence>
<dbReference type="PROSITE" id="PS50109">
    <property type="entry name" value="HIS_KIN"/>
    <property type="match status" value="1"/>
</dbReference>
<dbReference type="GO" id="GO:0005524">
    <property type="term" value="F:ATP binding"/>
    <property type="evidence" value="ECO:0007669"/>
    <property type="project" value="UniProtKB-KW"/>
</dbReference>
<comment type="catalytic activity">
    <reaction evidence="1">
        <text>ATP + protein L-histidine = ADP + protein N-phospho-L-histidine.</text>
        <dbReference type="EC" id="2.7.13.3"/>
    </reaction>
</comment>
<evidence type="ECO:0000313" key="12">
    <source>
        <dbReference type="EMBL" id="HGC42808.1"/>
    </source>
</evidence>
<dbReference type="InterPro" id="IPR003661">
    <property type="entry name" value="HisK_dim/P_dom"/>
</dbReference>
<protein>
    <recommendedName>
        <fullName evidence="3">histidine kinase</fullName>
        <ecNumber evidence="3">2.7.13.3</ecNumber>
    </recommendedName>
</protein>
<evidence type="ECO:0000256" key="1">
    <source>
        <dbReference type="ARBA" id="ARBA00000085"/>
    </source>
</evidence>
<reference evidence="12" key="1">
    <citation type="journal article" date="2020" name="mSystems">
        <title>Genome- and Community-Level Interaction Insights into Carbon Utilization and Element Cycling Functions of Hydrothermarchaeota in Hydrothermal Sediment.</title>
        <authorList>
            <person name="Zhou Z."/>
            <person name="Liu Y."/>
            <person name="Xu W."/>
            <person name="Pan J."/>
            <person name="Luo Z.H."/>
            <person name="Li M."/>
        </authorList>
    </citation>
    <scope>NUCLEOTIDE SEQUENCE</scope>
    <source>
        <strain evidence="12">SpSt-997</strain>
    </source>
</reference>
<dbReference type="InterPro" id="IPR003594">
    <property type="entry name" value="HATPase_dom"/>
</dbReference>
<feature type="domain" description="Histidine kinase" evidence="11">
    <location>
        <begin position="258"/>
        <end position="461"/>
    </location>
</feature>
<dbReference type="CDD" id="cd00082">
    <property type="entry name" value="HisKA"/>
    <property type="match status" value="1"/>
</dbReference>
<dbReference type="GO" id="GO:0005886">
    <property type="term" value="C:plasma membrane"/>
    <property type="evidence" value="ECO:0007669"/>
    <property type="project" value="UniProtKB-SubCell"/>
</dbReference>
<dbReference type="InterPro" id="IPR050980">
    <property type="entry name" value="2C_sensor_his_kinase"/>
</dbReference>
<evidence type="ECO:0000256" key="5">
    <source>
        <dbReference type="ARBA" id="ARBA00022553"/>
    </source>
</evidence>
<gene>
    <name evidence="12" type="ORF">ENY07_06260</name>
</gene>
<evidence type="ECO:0000256" key="9">
    <source>
        <dbReference type="ARBA" id="ARBA00022840"/>
    </source>
</evidence>
<keyword evidence="10" id="KW-0812">Transmembrane</keyword>
<feature type="transmembrane region" description="Helical" evidence="10">
    <location>
        <begin position="12"/>
        <end position="31"/>
    </location>
</feature>
<proteinExistence type="predicted"/>
<evidence type="ECO:0000256" key="4">
    <source>
        <dbReference type="ARBA" id="ARBA00022475"/>
    </source>
</evidence>
<dbReference type="PRINTS" id="PR00344">
    <property type="entry name" value="BCTRLSENSOR"/>
</dbReference>
<dbReference type="InterPro" id="IPR005467">
    <property type="entry name" value="His_kinase_dom"/>
</dbReference>
<dbReference type="PANTHER" id="PTHR44936">
    <property type="entry name" value="SENSOR PROTEIN CREC"/>
    <property type="match status" value="1"/>
</dbReference>
<dbReference type="Pfam" id="PF02518">
    <property type="entry name" value="HATPase_c"/>
    <property type="match status" value="1"/>
</dbReference>
<keyword evidence="8 12" id="KW-0418">Kinase</keyword>
<sequence length="476" mass="51489">MAETAPRRSLSSSLLWLTLGVVLVTEALIFFPSLGHERRAWLERHVREANIAALAVAGAPHGLLDPATRDDLLHLSGDELIRLHRASGVELVLAPPGQIIPLARYDLRHETLLAGIGYALADLFRTQDRPIEVIGNSPLRPATVVELIMHERELLDVLHDYAWQIAALSLIIAAVTGGLVYLAMLILLVRPIRRITDSIVAFRADPEHGAPLDSIGVSLFGDDEMAVAGRELAAMQQELRAALWRNARLAALGTAMAKVSHDLRGILASAMLAADRLSESDDPRLRRSGEVLVRAIERATDLARRMLDFVREGPPSTTRETFPLRSLLDEVREVILPVAPGFAIDIQIAEGLCIEADREQLFRVFVNLLRNAAEAGARRAEVRATPSECGIEIMIEDDGPGLPEPVRAHLFRPFMGSFRRGGTGLGLAISRDLMRAHGGDIALAATGPGGTAFRLTLACATSPTAASEPGPRSAVP</sequence>
<keyword evidence="10" id="KW-1133">Transmembrane helix</keyword>
<evidence type="ECO:0000256" key="6">
    <source>
        <dbReference type="ARBA" id="ARBA00022679"/>
    </source>
</evidence>
<keyword evidence="9" id="KW-0067">ATP-binding</keyword>
<dbReference type="InterPro" id="IPR036890">
    <property type="entry name" value="HATPase_C_sf"/>
</dbReference>
<feature type="transmembrane region" description="Helical" evidence="10">
    <location>
        <begin position="161"/>
        <end position="189"/>
    </location>
</feature>
<evidence type="ECO:0000256" key="2">
    <source>
        <dbReference type="ARBA" id="ARBA00004651"/>
    </source>
</evidence>
<dbReference type="EMBL" id="DTQM01000119">
    <property type="protein sequence ID" value="HGC42808.1"/>
    <property type="molecule type" value="Genomic_DNA"/>
</dbReference>
<accession>A0A8J4M677</accession>
<dbReference type="Gene3D" id="1.10.287.130">
    <property type="match status" value="1"/>
</dbReference>
<dbReference type="EC" id="2.7.13.3" evidence="3"/>
<evidence type="ECO:0000256" key="10">
    <source>
        <dbReference type="SAM" id="Phobius"/>
    </source>
</evidence>
<dbReference type="GO" id="GO:0000155">
    <property type="term" value="F:phosphorelay sensor kinase activity"/>
    <property type="evidence" value="ECO:0007669"/>
    <property type="project" value="InterPro"/>
</dbReference>
<dbReference type="InterPro" id="IPR004358">
    <property type="entry name" value="Sig_transdc_His_kin-like_C"/>
</dbReference>
<dbReference type="InterPro" id="IPR036097">
    <property type="entry name" value="HisK_dim/P_sf"/>
</dbReference>
<dbReference type="SUPFAM" id="SSF55874">
    <property type="entry name" value="ATPase domain of HSP90 chaperone/DNA topoisomerase II/histidine kinase"/>
    <property type="match status" value="1"/>
</dbReference>
<evidence type="ECO:0000256" key="8">
    <source>
        <dbReference type="ARBA" id="ARBA00022777"/>
    </source>
</evidence>
<keyword evidence="6" id="KW-0808">Transferase</keyword>
<dbReference type="SUPFAM" id="SSF47384">
    <property type="entry name" value="Homodimeric domain of signal transducing histidine kinase"/>
    <property type="match status" value="1"/>
</dbReference>
<dbReference type="PANTHER" id="PTHR44936:SF10">
    <property type="entry name" value="SENSOR PROTEIN RSTB"/>
    <property type="match status" value="1"/>
</dbReference>